<keyword evidence="1" id="KW-0472">Membrane</keyword>
<dbReference type="RefSeq" id="WP_055275857.1">
    <property type="nucleotide sequence ID" value="NZ_CYZV01000010.1"/>
</dbReference>
<accession>A0A174BCG3</accession>
<evidence type="ECO:0000313" key="2">
    <source>
        <dbReference type="EMBL" id="CUN97425.1"/>
    </source>
</evidence>
<keyword evidence="1" id="KW-1133">Transmembrane helix</keyword>
<dbReference type="Proteomes" id="UP000095558">
    <property type="component" value="Unassembled WGS sequence"/>
</dbReference>
<organism evidence="2 3">
    <name type="scientific">Clostridium disporicum</name>
    <dbReference type="NCBI Taxonomy" id="84024"/>
    <lineage>
        <taxon>Bacteria</taxon>
        <taxon>Bacillati</taxon>
        <taxon>Bacillota</taxon>
        <taxon>Clostridia</taxon>
        <taxon>Eubacteriales</taxon>
        <taxon>Clostridiaceae</taxon>
        <taxon>Clostridium</taxon>
    </lineage>
</organism>
<evidence type="ECO:0008006" key="4">
    <source>
        <dbReference type="Google" id="ProtNLM"/>
    </source>
</evidence>
<dbReference type="InterPro" id="IPR036259">
    <property type="entry name" value="MFS_trans_sf"/>
</dbReference>
<protein>
    <recommendedName>
        <fullName evidence="4">MFS transporter</fullName>
    </recommendedName>
</protein>
<keyword evidence="1" id="KW-0812">Transmembrane</keyword>
<dbReference type="EMBL" id="CYZV01000010">
    <property type="protein sequence ID" value="CUN97425.1"/>
    <property type="molecule type" value="Genomic_DNA"/>
</dbReference>
<feature type="transmembrane region" description="Helical" evidence="1">
    <location>
        <begin position="48"/>
        <end position="66"/>
    </location>
</feature>
<gene>
    <name evidence="2" type="ORF">ERS852470_01137</name>
</gene>
<evidence type="ECO:0000313" key="3">
    <source>
        <dbReference type="Proteomes" id="UP000095558"/>
    </source>
</evidence>
<dbReference type="Gene3D" id="1.20.1250.20">
    <property type="entry name" value="MFS general substrate transporter like domains"/>
    <property type="match status" value="1"/>
</dbReference>
<reference evidence="2 3" key="1">
    <citation type="submission" date="2015-09" db="EMBL/GenBank/DDBJ databases">
        <authorList>
            <consortium name="Pathogen Informatics"/>
        </authorList>
    </citation>
    <scope>NUCLEOTIDE SEQUENCE [LARGE SCALE GENOMIC DNA]</scope>
    <source>
        <strain evidence="2 3">2789STDY5834855</strain>
    </source>
</reference>
<proteinExistence type="predicted"/>
<sequence length="98" mass="10958">MNKNNIKPWLVLVVCCGLAASSIGISINSSGVFYTPVSEDLGIMRGTFSMHMTIFSIVTAMSALIVPKIMNKFSYKLILILIVYNYLSSREIMYNIQK</sequence>
<name>A0A174BCG3_9CLOT</name>
<dbReference type="AlphaFoldDB" id="A0A174BCG3"/>
<dbReference type="SUPFAM" id="SSF103473">
    <property type="entry name" value="MFS general substrate transporter"/>
    <property type="match status" value="1"/>
</dbReference>
<evidence type="ECO:0000256" key="1">
    <source>
        <dbReference type="SAM" id="Phobius"/>
    </source>
</evidence>